<dbReference type="STRING" id="747682.MALL_0083"/>
<proteinExistence type="predicted"/>
<dbReference type="EMBL" id="ADNC01000006">
    <property type="protein sequence ID" value="EFF41736.1"/>
    <property type="molecule type" value="Genomic_DNA"/>
</dbReference>
<comment type="caution">
    <text evidence="2">The sequence shown here is derived from an EMBL/GenBank/DDBJ whole genome shotgun (WGS) entry which is preliminary data.</text>
</comment>
<protein>
    <submittedName>
        <fullName evidence="2">Uncharacterized protein</fullName>
    </submittedName>
</protein>
<feature type="transmembrane region" description="Helical" evidence="1">
    <location>
        <begin position="64"/>
        <end position="88"/>
    </location>
</feature>
<evidence type="ECO:0000313" key="3">
    <source>
        <dbReference type="Proteomes" id="UP000004757"/>
    </source>
</evidence>
<dbReference type="RefSeq" id="WP_005683253.1">
    <property type="nucleotide sequence ID" value="NZ_ADNC01000006.1"/>
</dbReference>
<accession>D4XVA6</accession>
<name>D4XVA6_9BACT</name>
<sequence length="92" mass="10708">MNQDLINQDNNLITKRREELKQLHEHGFSENDNHKIDPSLIKYNKHGQQKLMNINQIKWTKQQIIIKSLATFLVLVVITLLFVAALYIGQGV</sequence>
<evidence type="ECO:0000313" key="2">
    <source>
        <dbReference type="EMBL" id="EFF41736.1"/>
    </source>
</evidence>
<keyword evidence="1" id="KW-0812">Transmembrane</keyword>
<dbReference type="Proteomes" id="UP000004757">
    <property type="component" value="Unassembled WGS sequence"/>
</dbReference>
<organism evidence="2 3">
    <name type="scientific">Mycoplasmopsis alligatoris A21JP2</name>
    <dbReference type="NCBI Taxonomy" id="747682"/>
    <lineage>
        <taxon>Bacteria</taxon>
        <taxon>Bacillati</taxon>
        <taxon>Mycoplasmatota</taxon>
        <taxon>Mycoplasmoidales</taxon>
        <taxon>Metamycoplasmataceae</taxon>
        <taxon>Mycoplasmopsis</taxon>
    </lineage>
</organism>
<gene>
    <name evidence="2" type="ORF">MALL_0083</name>
</gene>
<keyword evidence="1" id="KW-0472">Membrane</keyword>
<evidence type="ECO:0000256" key="1">
    <source>
        <dbReference type="SAM" id="Phobius"/>
    </source>
</evidence>
<keyword evidence="1" id="KW-1133">Transmembrane helix</keyword>
<dbReference type="AlphaFoldDB" id="D4XVA6"/>
<reference evidence="2 3" key="1">
    <citation type="submission" date="2010-03" db="EMBL/GenBank/DDBJ databases">
        <authorList>
            <person name="Glass J.I."/>
            <person name="Benders G.A."/>
            <person name="Durkin A.S."/>
            <person name="Farmerie W.G."/>
            <person name="Hlavinka K."/>
            <person name="Hostetler J."/>
            <person name="Jackson J."/>
            <person name="May M.A."/>
            <person name="Miller R.H."/>
            <person name="Paralanov V."/>
            <person name="Radune D."/>
            <person name="Szczypinski B."/>
            <person name="Brown D.R."/>
        </authorList>
    </citation>
    <scope>NUCLEOTIDE SEQUENCE [LARGE SCALE GENOMIC DNA]</scope>
    <source>
        <strain evidence="2 3">A21JP2</strain>
    </source>
</reference>
<keyword evidence="3" id="KW-1185">Reference proteome</keyword>
<dbReference type="eggNOG" id="ENOG5030NT0">
    <property type="taxonomic scope" value="Bacteria"/>
</dbReference>
<dbReference type="OrthoDB" id="10000086at2"/>